<dbReference type="EMBL" id="GBXM01108272">
    <property type="protein sequence ID" value="JAH00305.1"/>
    <property type="molecule type" value="Transcribed_RNA"/>
</dbReference>
<name>A0A0E9P8C8_ANGAN</name>
<proteinExistence type="predicted"/>
<protein>
    <submittedName>
        <fullName evidence="1">Uncharacterized protein</fullName>
    </submittedName>
</protein>
<accession>A0A0E9P8C8</accession>
<dbReference type="AlphaFoldDB" id="A0A0E9P8C8"/>
<sequence>MSEWLNKVNYSEVCQRKLIYRVMCFIWQNKHRAKAASLNEGNAALFSCIFLSH</sequence>
<evidence type="ECO:0000313" key="1">
    <source>
        <dbReference type="EMBL" id="JAH00305.1"/>
    </source>
</evidence>
<reference evidence="1" key="2">
    <citation type="journal article" date="2015" name="Fish Shellfish Immunol.">
        <title>Early steps in the European eel (Anguilla anguilla)-Vibrio vulnificus interaction in the gills: Role of the RtxA13 toxin.</title>
        <authorList>
            <person name="Callol A."/>
            <person name="Pajuelo D."/>
            <person name="Ebbesson L."/>
            <person name="Teles M."/>
            <person name="MacKenzie S."/>
            <person name="Amaro C."/>
        </authorList>
    </citation>
    <scope>NUCLEOTIDE SEQUENCE</scope>
</reference>
<organism evidence="1">
    <name type="scientific">Anguilla anguilla</name>
    <name type="common">European freshwater eel</name>
    <name type="synonym">Muraena anguilla</name>
    <dbReference type="NCBI Taxonomy" id="7936"/>
    <lineage>
        <taxon>Eukaryota</taxon>
        <taxon>Metazoa</taxon>
        <taxon>Chordata</taxon>
        <taxon>Craniata</taxon>
        <taxon>Vertebrata</taxon>
        <taxon>Euteleostomi</taxon>
        <taxon>Actinopterygii</taxon>
        <taxon>Neopterygii</taxon>
        <taxon>Teleostei</taxon>
        <taxon>Anguilliformes</taxon>
        <taxon>Anguillidae</taxon>
        <taxon>Anguilla</taxon>
    </lineage>
</organism>
<reference evidence="1" key="1">
    <citation type="submission" date="2014-11" db="EMBL/GenBank/DDBJ databases">
        <authorList>
            <person name="Amaro Gonzalez C."/>
        </authorList>
    </citation>
    <scope>NUCLEOTIDE SEQUENCE</scope>
</reference>